<name>A0A2P2PC12_RHIMU</name>
<sequence>MPSKFDSPFLMCSLFTDCFFCFTH</sequence>
<reference evidence="1" key="1">
    <citation type="submission" date="2018-02" db="EMBL/GenBank/DDBJ databases">
        <title>Rhizophora mucronata_Transcriptome.</title>
        <authorList>
            <person name="Meera S.P."/>
            <person name="Sreeshan A."/>
            <person name="Augustine A."/>
        </authorList>
    </citation>
    <scope>NUCLEOTIDE SEQUENCE</scope>
    <source>
        <tissue evidence="1">Leaf</tissue>
    </source>
</reference>
<organism evidence="1">
    <name type="scientific">Rhizophora mucronata</name>
    <name type="common">Asiatic mangrove</name>
    <dbReference type="NCBI Taxonomy" id="61149"/>
    <lineage>
        <taxon>Eukaryota</taxon>
        <taxon>Viridiplantae</taxon>
        <taxon>Streptophyta</taxon>
        <taxon>Embryophyta</taxon>
        <taxon>Tracheophyta</taxon>
        <taxon>Spermatophyta</taxon>
        <taxon>Magnoliopsida</taxon>
        <taxon>eudicotyledons</taxon>
        <taxon>Gunneridae</taxon>
        <taxon>Pentapetalae</taxon>
        <taxon>rosids</taxon>
        <taxon>fabids</taxon>
        <taxon>Malpighiales</taxon>
        <taxon>Rhizophoraceae</taxon>
        <taxon>Rhizophora</taxon>
    </lineage>
</organism>
<dbReference type="AlphaFoldDB" id="A0A2P2PC12"/>
<proteinExistence type="predicted"/>
<accession>A0A2P2PC12</accession>
<evidence type="ECO:0000313" key="1">
    <source>
        <dbReference type="EMBL" id="MBX52286.1"/>
    </source>
</evidence>
<protein>
    <submittedName>
        <fullName evidence="1">Uncharacterized protein</fullName>
    </submittedName>
</protein>
<dbReference type="EMBL" id="GGEC01071802">
    <property type="protein sequence ID" value="MBX52286.1"/>
    <property type="molecule type" value="Transcribed_RNA"/>
</dbReference>